<dbReference type="InterPro" id="IPR009053">
    <property type="entry name" value="Prefoldin"/>
</dbReference>
<evidence type="ECO:0000256" key="1">
    <source>
        <dbReference type="ARBA" id="ARBA00008045"/>
    </source>
</evidence>
<sequence length="118" mass="13539">MEDQKKFEQLSGEFEVVQQSMQKHIESRQKLEAQLQENLIVEDEFKSVKDDAKVYKLTGPVLVPQSIDEAKSNVEKRLEFIRGQISTVEEEVASLQKQAEDKRDQLLALRAKLQAPPS</sequence>
<dbReference type="VEuPathDB" id="FungiDB:YALI0_D17086g"/>
<dbReference type="GO" id="GO:0006457">
    <property type="term" value="P:protein folding"/>
    <property type="evidence" value="ECO:0007669"/>
    <property type="project" value="InterPro"/>
</dbReference>
<dbReference type="PANTHER" id="PTHR21431">
    <property type="entry name" value="PREFOLDIN SUBUNIT 6"/>
    <property type="match status" value="1"/>
</dbReference>
<evidence type="ECO:0000256" key="2">
    <source>
        <dbReference type="ARBA" id="ARBA00023186"/>
    </source>
</evidence>
<dbReference type="FunFam" id="1.10.287.370:FF:000003">
    <property type="entry name" value="Prefoldin subunit 6"/>
    <property type="match status" value="1"/>
</dbReference>
<dbReference type="GO" id="GO:0051087">
    <property type="term" value="F:protein-folding chaperone binding"/>
    <property type="evidence" value="ECO:0007669"/>
    <property type="project" value="TreeGrafter"/>
</dbReference>
<dbReference type="AlphaFoldDB" id="A0A371C2S6"/>
<dbReference type="Gene3D" id="1.10.287.370">
    <property type="match status" value="1"/>
</dbReference>
<dbReference type="Pfam" id="PF01920">
    <property type="entry name" value="Prefoldin_2"/>
    <property type="match status" value="1"/>
</dbReference>
<evidence type="ECO:0000313" key="4">
    <source>
        <dbReference type="EMBL" id="RDW24638.1"/>
    </source>
</evidence>
<gene>
    <name evidence="4" type="ORF">B0I71DRAFT_133908</name>
</gene>
<dbReference type="PANTHER" id="PTHR21431:SF0">
    <property type="entry name" value="PREFOLDIN SUBUNIT 6"/>
    <property type="match status" value="1"/>
</dbReference>
<dbReference type="Proteomes" id="UP000256601">
    <property type="component" value="Unassembled WGS sequence"/>
</dbReference>
<dbReference type="EMBL" id="KZ857342">
    <property type="protein sequence ID" value="RDW24638.1"/>
    <property type="molecule type" value="Genomic_DNA"/>
</dbReference>
<organism evidence="4 5">
    <name type="scientific">Yarrowia lipolytica</name>
    <name type="common">Candida lipolytica</name>
    <dbReference type="NCBI Taxonomy" id="4952"/>
    <lineage>
        <taxon>Eukaryota</taxon>
        <taxon>Fungi</taxon>
        <taxon>Dikarya</taxon>
        <taxon>Ascomycota</taxon>
        <taxon>Saccharomycotina</taxon>
        <taxon>Dipodascomycetes</taxon>
        <taxon>Dipodascales</taxon>
        <taxon>Dipodascales incertae sedis</taxon>
        <taxon>Yarrowia</taxon>
    </lineage>
</organism>
<keyword evidence="3" id="KW-0175">Coiled coil</keyword>
<evidence type="ECO:0000313" key="5">
    <source>
        <dbReference type="Proteomes" id="UP000256601"/>
    </source>
</evidence>
<evidence type="ECO:0000256" key="3">
    <source>
        <dbReference type="SAM" id="Coils"/>
    </source>
</evidence>
<dbReference type="GO" id="GO:0016272">
    <property type="term" value="C:prefoldin complex"/>
    <property type="evidence" value="ECO:0007669"/>
    <property type="project" value="InterPro"/>
</dbReference>
<feature type="coiled-coil region" evidence="3">
    <location>
        <begin position="71"/>
        <end position="112"/>
    </location>
</feature>
<dbReference type="GO" id="GO:0051131">
    <property type="term" value="P:chaperone-mediated protein complex assembly"/>
    <property type="evidence" value="ECO:0007669"/>
    <property type="project" value="TreeGrafter"/>
</dbReference>
<name>A0A371C2S6_YARLL</name>
<reference evidence="4 5" key="1">
    <citation type="submission" date="2018-07" db="EMBL/GenBank/DDBJ databases">
        <title>Draft Genome Assemblies for Five Robust Yarrowia lipolytica Strains Exhibiting High Lipid Production and Pentose Sugar Utilization and Sugar Alcohol Secretion from Undetoxified Lignocellulosic Biomass Hydrolysates.</title>
        <authorList>
            <consortium name="DOE Joint Genome Institute"/>
            <person name="Walker C."/>
            <person name="Ryu S."/>
            <person name="Na H."/>
            <person name="Zane M."/>
            <person name="LaButti K."/>
            <person name="Lipzen A."/>
            <person name="Haridas S."/>
            <person name="Barry K."/>
            <person name="Grigoriev I.V."/>
            <person name="Quarterman J."/>
            <person name="Slininger P."/>
            <person name="Dien B."/>
            <person name="Trinh C.T."/>
        </authorList>
    </citation>
    <scope>NUCLEOTIDE SEQUENCE [LARGE SCALE GENOMIC DNA]</scope>
    <source>
        <strain evidence="4 5">YB392</strain>
    </source>
</reference>
<comment type="similarity">
    <text evidence="1">Belongs to the prefoldin subunit beta family.</text>
</comment>
<dbReference type="GO" id="GO:0051082">
    <property type="term" value="F:unfolded protein binding"/>
    <property type="evidence" value="ECO:0007669"/>
    <property type="project" value="InterPro"/>
</dbReference>
<dbReference type="CDD" id="cd23161">
    <property type="entry name" value="Prefoldin_6"/>
    <property type="match status" value="1"/>
</dbReference>
<dbReference type="VEuPathDB" id="FungiDB:YALI1_D21031g"/>
<dbReference type="GO" id="GO:0005737">
    <property type="term" value="C:cytoplasm"/>
    <property type="evidence" value="ECO:0007669"/>
    <property type="project" value="TreeGrafter"/>
</dbReference>
<proteinExistence type="inferred from homology"/>
<keyword evidence="2" id="KW-0143">Chaperone</keyword>
<dbReference type="SUPFAM" id="SSF46579">
    <property type="entry name" value="Prefoldin"/>
    <property type="match status" value="1"/>
</dbReference>
<protein>
    <submittedName>
        <fullName evidence="4">Prefoldin</fullName>
    </submittedName>
</protein>
<dbReference type="InterPro" id="IPR002777">
    <property type="entry name" value="PFD_beta-like"/>
</dbReference>
<accession>A0A371C2S6</accession>